<dbReference type="OrthoDB" id="9808943at2"/>
<accession>A0A1G5F7U9</accession>
<evidence type="ECO:0000313" key="2">
    <source>
        <dbReference type="EMBL" id="SCY35283.1"/>
    </source>
</evidence>
<keyword evidence="3" id="KW-1185">Reference proteome</keyword>
<dbReference type="SUPFAM" id="SSF55298">
    <property type="entry name" value="YjgF-like"/>
    <property type="match status" value="1"/>
</dbReference>
<dbReference type="AlphaFoldDB" id="A0A1G5F7U9"/>
<dbReference type="PANTHER" id="PTHR11803:SF58">
    <property type="entry name" value="PROTEIN HMF1-RELATED"/>
    <property type="match status" value="1"/>
</dbReference>
<dbReference type="GO" id="GO:0005829">
    <property type="term" value="C:cytosol"/>
    <property type="evidence" value="ECO:0007669"/>
    <property type="project" value="TreeGrafter"/>
</dbReference>
<comment type="similarity">
    <text evidence="1">Belongs to the RutC family.</text>
</comment>
<organism evidence="2 3">
    <name type="scientific">Desulfoluna spongiiphila</name>
    <dbReference type="NCBI Taxonomy" id="419481"/>
    <lineage>
        <taxon>Bacteria</taxon>
        <taxon>Pseudomonadati</taxon>
        <taxon>Thermodesulfobacteriota</taxon>
        <taxon>Desulfobacteria</taxon>
        <taxon>Desulfobacterales</taxon>
        <taxon>Desulfolunaceae</taxon>
        <taxon>Desulfoluna</taxon>
    </lineage>
</organism>
<dbReference type="STRING" id="419481.SAMN05216233_107203"/>
<dbReference type="InterPro" id="IPR006175">
    <property type="entry name" value="YjgF/YER057c/UK114"/>
</dbReference>
<dbReference type="InterPro" id="IPR006056">
    <property type="entry name" value="RidA"/>
</dbReference>
<name>A0A1G5F7U9_9BACT</name>
<dbReference type="Pfam" id="PF01042">
    <property type="entry name" value="Ribonuc_L-PSP"/>
    <property type="match status" value="1"/>
</dbReference>
<dbReference type="NCBIfam" id="TIGR00004">
    <property type="entry name" value="Rid family detoxifying hydrolase"/>
    <property type="match status" value="1"/>
</dbReference>
<protein>
    <submittedName>
        <fullName evidence="2">Endoribonuclease L-PSP</fullName>
    </submittedName>
</protein>
<dbReference type="GO" id="GO:0019239">
    <property type="term" value="F:deaminase activity"/>
    <property type="evidence" value="ECO:0007669"/>
    <property type="project" value="TreeGrafter"/>
</dbReference>
<evidence type="ECO:0000313" key="3">
    <source>
        <dbReference type="Proteomes" id="UP000198870"/>
    </source>
</evidence>
<dbReference type="RefSeq" id="WP_092210846.1">
    <property type="nucleotide sequence ID" value="NZ_FMUX01000007.1"/>
</dbReference>
<dbReference type="EMBL" id="FMUX01000007">
    <property type="protein sequence ID" value="SCY35283.1"/>
    <property type="molecule type" value="Genomic_DNA"/>
</dbReference>
<dbReference type="InterPro" id="IPR035959">
    <property type="entry name" value="RutC-like_sf"/>
</dbReference>
<sequence length="125" mass="13507">MKKRIICSPNAPKAIGPYSQAVIKRDTLYVSGQLPVNPETGTLAEGIENQTRQSLANIKAILETAGTDFSRVCRVGVFMTDLADFSAMNEIYATFFDGDYPARCCVQVAALPMGAEVEIEVTADV</sequence>
<reference evidence="2 3" key="1">
    <citation type="submission" date="2016-10" db="EMBL/GenBank/DDBJ databases">
        <authorList>
            <person name="de Groot N.N."/>
        </authorList>
    </citation>
    <scope>NUCLEOTIDE SEQUENCE [LARGE SCALE GENOMIC DNA]</scope>
    <source>
        <strain evidence="2 3">AA1</strain>
    </source>
</reference>
<dbReference type="InterPro" id="IPR019897">
    <property type="entry name" value="RidA_CS"/>
</dbReference>
<dbReference type="PANTHER" id="PTHR11803">
    <property type="entry name" value="2-IMINOBUTANOATE/2-IMINOPROPANOATE DEAMINASE RIDA"/>
    <property type="match status" value="1"/>
</dbReference>
<dbReference type="Gene3D" id="3.30.1330.40">
    <property type="entry name" value="RutC-like"/>
    <property type="match status" value="1"/>
</dbReference>
<evidence type="ECO:0000256" key="1">
    <source>
        <dbReference type="ARBA" id="ARBA00010552"/>
    </source>
</evidence>
<dbReference type="PROSITE" id="PS01094">
    <property type="entry name" value="UPF0076"/>
    <property type="match status" value="1"/>
</dbReference>
<dbReference type="Proteomes" id="UP000198870">
    <property type="component" value="Unassembled WGS sequence"/>
</dbReference>
<dbReference type="FunFam" id="3.30.1330.40:FF:000001">
    <property type="entry name" value="L-PSP family endoribonuclease"/>
    <property type="match status" value="1"/>
</dbReference>
<gene>
    <name evidence="2" type="ORF">SAMN05216233_107203</name>
</gene>
<dbReference type="CDD" id="cd00448">
    <property type="entry name" value="YjgF_YER057c_UK114_family"/>
    <property type="match status" value="1"/>
</dbReference>
<proteinExistence type="inferred from homology"/>